<sequence>MATWIHIYYSDDPFDENPPLQGSFDYDKALRFDEASEPDSDSRCGAGTNTPELINKQSLLRTAGGRWVYEHFLQRPPNEPELTYWFEDDDYAVIWLQHAKRQNVVEHYFGKPRVRCRPVDILPRATQSTSGQVRTFWPESMPTPIPRAWAVWKFLTNC</sequence>
<protein>
    <submittedName>
        <fullName evidence="1">Uncharacterized protein</fullName>
    </submittedName>
</protein>
<dbReference type="OrthoDB" id="5189254at2"/>
<reference evidence="1 2" key="1">
    <citation type="submission" date="2016-10" db="EMBL/GenBank/DDBJ databases">
        <authorList>
            <person name="de Groot N.N."/>
        </authorList>
    </citation>
    <scope>NUCLEOTIDE SEQUENCE [LARGE SCALE GENOMIC DNA]</scope>
    <source>
        <strain evidence="1 2">DSM 43941</strain>
    </source>
</reference>
<gene>
    <name evidence="1" type="ORF">SAMN04489716_1029</name>
</gene>
<organism evidence="1 2">
    <name type="scientific">Actinoplanes derwentensis</name>
    <dbReference type="NCBI Taxonomy" id="113562"/>
    <lineage>
        <taxon>Bacteria</taxon>
        <taxon>Bacillati</taxon>
        <taxon>Actinomycetota</taxon>
        <taxon>Actinomycetes</taxon>
        <taxon>Micromonosporales</taxon>
        <taxon>Micromonosporaceae</taxon>
        <taxon>Actinoplanes</taxon>
    </lineage>
</organism>
<dbReference type="AlphaFoldDB" id="A0A1H1T406"/>
<evidence type="ECO:0000313" key="1">
    <source>
        <dbReference type="EMBL" id="SDS54914.1"/>
    </source>
</evidence>
<name>A0A1H1T406_9ACTN</name>
<evidence type="ECO:0000313" key="2">
    <source>
        <dbReference type="Proteomes" id="UP000198688"/>
    </source>
</evidence>
<dbReference type="Proteomes" id="UP000198688">
    <property type="component" value="Chromosome I"/>
</dbReference>
<dbReference type="RefSeq" id="WP_157751261.1">
    <property type="nucleotide sequence ID" value="NZ_BOMJ01000096.1"/>
</dbReference>
<dbReference type="STRING" id="113562.SAMN04489716_1029"/>
<keyword evidence="2" id="KW-1185">Reference proteome</keyword>
<dbReference type="EMBL" id="LT629758">
    <property type="protein sequence ID" value="SDS54914.1"/>
    <property type="molecule type" value="Genomic_DNA"/>
</dbReference>
<proteinExistence type="predicted"/>
<accession>A0A1H1T406</accession>